<accession>A0ABW3KF59</accession>
<evidence type="ECO:0000313" key="2">
    <source>
        <dbReference type="Proteomes" id="UP001597048"/>
    </source>
</evidence>
<comment type="caution">
    <text evidence="1">The sequence shown here is derived from an EMBL/GenBank/DDBJ whole genome shotgun (WGS) entry which is preliminary data.</text>
</comment>
<proteinExistence type="predicted"/>
<gene>
    <name evidence="1" type="ORF">ACFQ1C_04700</name>
</gene>
<protein>
    <submittedName>
        <fullName evidence="1">IS4 family transposase</fullName>
    </submittedName>
</protein>
<reference evidence="2" key="1">
    <citation type="journal article" date="2019" name="Int. J. Syst. Evol. Microbiol.">
        <title>The Global Catalogue of Microorganisms (GCM) 10K type strain sequencing project: providing services to taxonomists for standard genome sequencing and annotation.</title>
        <authorList>
            <consortium name="The Broad Institute Genomics Platform"/>
            <consortium name="The Broad Institute Genome Sequencing Center for Infectious Disease"/>
            <person name="Wu L."/>
            <person name="Ma J."/>
        </authorList>
    </citation>
    <scope>NUCLEOTIDE SEQUENCE [LARGE SCALE GENOMIC DNA]</scope>
    <source>
        <strain evidence="2">CCUG 60525</strain>
    </source>
</reference>
<dbReference type="EMBL" id="JBHTJS010000014">
    <property type="protein sequence ID" value="MFD1007457.1"/>
    <property type="molecule type" value="Genomic_DNA"/>
</dbReference>
<feature type="non-terminal residue" evidence="1">
    <location>
        <position position="1"/>
    </location>
</feature>
<sequence>HRMLEDTILLRSQSVEGVTQELWGILLAYNLVRVEISRIAHEADVSPLRISFMMALRDIQDEVMWCAIAAPG</sequence>
<organism evidence="1 2">
    <name type="scientific">Oceanisphaera ostreae</name>
    <dbReference type="NCBI Taxonomy" id="914151"/>
    <lineage>
        <taxon>Bacteria</taxon>
        <taxon>Pseudomonadati</taxon>
        <taxon>Pseudomonadota</taxon>
        <taxon>Gammaproteobacteria</taxon>
        <taxon>Aeromonadales</taxon>
        <taxon>Aeromonadaceae</taxon>
        <taxon>Oceanisphaera</taxon>
    </lineage>
</organism>
<keyword evidence="2" id="KW-1185">Reference proteome</keyword>
<feature type="non-terminal residue" evidence="1">
    <location>
        <position position="72"/>
    </location>
</feature>
<dbReference type="Proteomes" id="UP001597048">
    <property type="component" value="Unassembled WGS sequence"/>
</dbReference>
<name>A0ABW3KF59_9GAMM</name>
<evidence type="ECO:0000313" key="1">
    <source>
        <dbReference type="EMBL" id="MFD1007457.1"/>
    </source>
</evidence>